<reference evidence="2 3" key="1">
    <citation type="submission" date="2021-01" db="EMBL/GenBank/DDBJ databases">
        <title>Whole genome shotgun sequence of Actinoplanes lobatus NBRC 12513.</title>
        <authorList>
            <person name="Komaki H."/>
            <person name="Tamura T."/>
        </authorList>
    </citation>
    <scope>NUCLEOTIDE SEQUENCE [LARGE SCALE GENOMIC DNA]</scope>
    <source>
        <strain evidence="2 3">NBRC 12513</strain>
    </source>
</reference>
<dbReference type="Proteomes" id="UP000631312">
    <property type="component" value="Unassembled WGS sequence"/>
</dbReference>
<proteinExistence type="predicted"/>
<evidence type="ECO:0008006" key="4">
    <source>
        <dbReference type="Google" id="ProtNLM"/>
    </source>
</evidence>
<keyword evidence="3" id="KW-1185">Reference proteome</keyword>
<feature type="region of interest" description="Disordered" evidence="1">
    <location>
        <begin position="1"/>
        <end position="42"/>
    </location>
</feature>
<organism evidence="2 3">
    <name type="scientific">Actinoplanes lobatus</name>
    <dbReference type="NCBI Taxonomy" id="113568"/>
    <lineage>
        <taxon>Bacteria</taxon>
        <taxon>Bacillati</taxon>
        <taxon>Actinomycetota</taxon>
        <taxon>Actinomycetes</taxon>
        <taxon>Micromonosporales</taxon>
        <taxon>Micromonosporaceae</taxon>
        <taxon>Actinoplanes</taxon>
    </lineage>
</organism>
<comment type="caution">
    <text evidence="2">The sequence shown here is derived from an EMBL/GenBank/DDBJ whole genome shotgun (WGS) entry which is preliminary data.</text>
</comment>
<name>A0ABQ4APG4_9ACTN</name>
<evidence type="ECO:0000313" key="2">
    <source>
        <dbReference type="EMBL" id="GIE42911.1"/>
    </source>
</evidence>
<accession>A0ABQ4APG4</accession>
<dbReference type="EMBL" id="BOMP01000099">
    <property type="protein sequence ID" value="GIE42911.1"/>
    <property type="molecule type" value="Genomic_DNA"/>
</dbReference>
<sequence length="117" mass="12447">MHSSQKIGDLPKHRGAGTAGSRCAALGERDTPGPARSPARRGYGHHLANALIAIAMLRRGRLCLATARTLPRHCPDDPETGPRNVRRPPITANCGRMTKGCLDVGCESARITAGCRE</sequence>
<evidence type="ECO:0000313" key="3">
    <source>
        <dbReference type="Proteomes" id="UP000631312"/>
    </source>
</evidence>
<evidence type="ECO:0000256" key="1">
    <source>
        <dbReference type="SAM" id="MobiDB-lite"/>
    </source>
</evidence>
<gene>
    <name evidence="2" type="ORF">Alo02nite_58090</name>
</gene>
<protein>
    <recommendedName>
        <fullName evidence="4">Transposase</fullName>
    </recommendedName>
</protein>